<keyword evidence="5 6" id="KW-0472">Membrane</keyword>
<dbReference type="Pfam" id="PF03739">
    <property type="entry name" value="LptF_LptG"/>
    <property type="match status" value="1"/>
</dbReference>
<dbReference type="PROSITE" id="PS51257">
    <property type="entry name" value="PROKAR_LIPOPROTEIN"/>
    <property type="match status" value="1"/>
</dbReference>
<evidence type="ECO:0000256" key="4">
    <source>
        <dbReference type="ARBA" id="ARBA00022989"/>
    </source>
</evidence>
<dbReference type="Proteomes" id="UP000826014">
    <property type="component" value="Chromosome"/>
</dbReference>
<dbReference type="PANTHER" id="PTHR33529:SF6">
    <property type="entry name" value="YJGP_YJGQ FAMILY PERMEASE"/>
    <property type="match status" value="1"/>
</dbReference>
<protein>
    <submittedName>
        <fullName evidence="7">Lipopolysaccharide export system permease LptF/LptG</fullName>
    </submittedName>
</protein>
<reference evidence="7 8" key="1">
    <citation type="journal article" date="2022" name="bioRxiv">
        <title>Ecology and evolution of chlamydial symbionts of arthropods.</title>
        <authorList>
            <person name="Halter T."/>
            <person name="Koestlbacher S."/>
            <person name="Collingro A."/>
            <person name="Sixt B.S."/>
            <person name="Toenshoff E.R."/>
            <person name="Hendrickx F."/>
            <person name="Kostanjsek R."/>
            <person name="Horn M."/>
        </authorList>
    </citation>
    <scope>NUCLEOTIDE SEQUENCE [LARGE SCALE GENOMIC DNA]</scope>
    <source>
        <strain evidence="7">W744xW776</strain>
    </source>
</reference>
<feature type="transmembrane region" description="Helical" evidence="6">
    <location>
        <begin position="101"/>
        <end position="119"/>
    </location>
</feature>
<feature type="transmembrane region" description="Helical" evidence="6">
    <location>
        <begin position="60"/>
        <end position="81"/>
    </location>
</feature>
<keyword evidence="2" id="KW-1003">Cell membrane</keyword>
<dbReference type="PANTHER" id="PTHR33529">
    <property type="entry name" value="SLR0882 PROTEIN-RELATED"/>
    <property type="match status" value="1"/>
</dbReference>
<keyword evidence="3 6" id="KW-0812">Transmembrane</keyword>
<sequence length="355" mass="41841">MHVKIWQRYLIREISSFFFLFLGCFYSIYALIDYSLHMQDFMQDTKITFSHMFLYYLFEFIKRADLLIPLGVLITTIKVLFALKTRGELVALRASGLSLKVILRPFFYLAIALALFNYMSNEWILPSSLTFVDQFQEQHWKSSSKDSHLYMMSLSDQSKLIYQAKDPQKQLLTDVFWIRSADEIWRMKSLCYDLKQPIGFFVDQLKRNSKGHFEKVESFEKYLFTLFKGLLENYKPPLSLENQKISTLFKDLVKKRVSPYEYPIALSYFLLKITMPLLSLLAVLAIAPFCISHRRSFPIFLTYALALFGFIAFFTLLDAALILSENETISAFYAILMPFCICFSLFSYRYFKRVQ</sequence>
<comment type="subcellular location">
    <subcellularLocation>
        <location evidence="1">Cell membrane</location>
        <topology evidence="1">Multi-pass membrane protein</topology>
    </subcellularLocation>
</comment>
<accession>A0ABX8V0X4</accession>
<keyword evidence="8" id="KW-1185">Reference proteome</keyword>
<feature type="transmembrane region" description="Helical" evidence="6">
    <location>
        <begin position="265"/>
        <end position="287"/>
    </location>
</feature>
<name>A0ABX8V0X4_9BACT</name>
<organism evidence="7 8">
    <name type="scientific">Candidatus Rhabdochlamydia oedothoracis</name>
    <dbReference type="NCBI Taxonomy" id="2720720"/>
    <lineage>
        <taxon>Bacteria</taxon>
        <taxon>Pseudomonadati</taxon>
        <taxon>Chlamydiota</taxon>
        <taxon>Chlamydiia</taxon>
        <taxon>Parachlamydiales</taxon>
        <taxon>Candidatus Rhabdochlamydiaceae</taxon>
        <taxon>Candidatus Rhabdochlamydia</taxon>
    </lineage>
</organism>
<evidence type="ECO:0000256" key="5">
    <source>
        <dbReference type="ARBA" id="ARBA00023136"/>
    </source>
</evidence>
<evidence type="ECO:0000256" key="2">
    <source>
        <dbReference type="ARBA" id="ARBA00022475"/>
    </source>
</evidence>
<gene>
    <name evidence="7" type="ORF">RHABOEDO_000686</name>
</gene>
<evidence type="ECO:0000256" key="3">
    <source>
        <dbReference type="ARBA" id="ARBA00022692"/>
    </source>
</evidence>
<evidence type="ECO:0000256" key="1">
    <source>
        <dbReference type="ARBA" id="ARBA00004651"/>
    </source>
</evidence>
<evidence type="ECO:0000313" key="7">
    <source>
        <dbReference type="EMBL" id="QYF48511.1"/>
    </source>
</evidence>
<feature type="transmembrane region" description="Helical" evidence="6">
    <location>
        <begin position="299"/>
        <end position="323"/>
    </location>
</feature>
<keyword evidence="4 6" id="KW-1133">Transmembrane helix</keyword>
<dbReference type="InterPro" id="IPR005495">
    <property type="entry name" value="LptG/LptF_permease"/>
</dbReference>
<evidence type="ECO:0000313" key="8">
    <source>
        <dbReference type="Proteomes" id="UP000826014"/>
    </source>
</evidence>
<feature type="transmembrane region" description="Helical" evidence="6">
    <location>
        <begin position="329"/>
        <end position="351"/>
    </location>
</feature>
<feature type="transmembrane region" description="Helical" evidence="6">
    <location>
        <begin position="9"/>
        <end position="32"/>
    </location>
</feature>
<proteinExistence type="predicted"/>
<evidence type="ECO:0000256" key="6">
    <source>
        <dbReference type="SAM" id="Phobius"/>
    </source>
</evidence>
<dbReference type="EMBL" id="CP075587">
    <property type="protein sequence ID" value="QYF48511.1"/>
    <property type="molecule type" value="Genomic_DNA"/>
</dbReference>